<dbReference type="OrthoDB" id="2164794at2"/>
<feature type="domain" description="NERD" evidence="1">
    <location>
        <begin position="37"/>
        <end position="150"/>
    </location>
</feature>
<proteinExistence type="predicted"/>
<protein>
    <submittedName>
        <fullName evidence="2">NERD domain-containing protein</fullName>
    </submittedName>
</protein>
<dbReference type="PROSITE" id="PS50965">
    <property type="entry name" value="NERD"/>
    <property type="match status" value="1"/>
</dbReference>
<name>A0A4S3PZH2_9BACI</name>
<evidence type="ECO:0000259" key="1">
    <source>
        <dbReference type="PROSITE" id="PS50965"/>
    </source>
</evidence>
<accession>A0A4S3PZH2</accession>
<gene>
    <name evidence="2" type="ORF">E1I69_00470</name>
</gene>
<keyword evidence="3" id="KW-1185">Reference proteome</keyword>
<sequence>MIFKTRGENDELELFQFLRVRKKLEIEEENNFTYLEKGWLGEKQFDNMLLDLPNECLILNNLLLKVNNTFFQIDSLLLTQKKINIFEVKNYEGDYFFKNDRLHMISGKEIKNPHIQITRSESLFRQLLQELRFNIAVESQVIFINPEFYLYEAPVNAPFVFHAQLGRFLKNLNETVSASTISGSHMRFAEKLASLHITQNPYSRLPAYTYEELEKGIVCRGGCGCLDLEDSNRHTLICKKCGFVEGKESAILRSIEEFRFLFPEKRITVDVIYNWCKVIKSKKIIQKLLSKNFDLVLFGRGSYYVDKMKK</sequence>
<organism evidence="2 3">
    <name type="scientific">Bacillus timonensis</name>
    <dbReference type="NCBI Taxonomy" id="1033734"/>
    <lineage>
        <taxon>Bacteria</taxon>
        <taxon>Bacillati</taxon>
        <taxon>Bacillota</taxon>
        <taxon>Bacilli</taxon>
        <taxon>Bacillales</taxon>
        <taxon>Bacillaceae</taxon>
        <taxon>Bacillus</taxon>
    </lineage>
</organism>
<dbReference type="EMBL" id="SLUB01000001">
    <property type="protein sequence ID" value="THE15357.1"/>
    <property type="molecule type" value="Genomic_DNA"/>
</dbReference>
<dbReference type="InterPro" id="IPR011528">
    <property type="entry name" value="NERD"/>
</dbReference>
<evidence type="ECO:0000313" key="2">
    <source>
        <dbReference type="EMBL" id="THE15357.1"/>
    </source>
</evidence>
<dbReference type="AlphaFoldDB" id="A0A4S3PZH2"/>
<dbReference type="Proteomes" id="UP000306477">
    <property type="component" value="Unassembled WGS sequence"/>
</dbReference>
<evidence type="ECO:0000313" key="3">
    <source>
        <dbReference type="Proteomes" id="UP000306477"/>
    </source>
</evidence>
<dbReference type="Pfam" id="PF08378">
    <property type="entry name" value="NERD"/>
    <property type="match status" value="1"/>
</dbReference>
<dbReference type="RefSeq" id="WP_136377680.1">
    <property type="nucleotide sequence ID" value="NZ_SLUB01000001.1"/>
</dbReference>
<comment type="caution">
    <text evidence="2">The sequence shown here is derived from an EMBL/GenBank/DDBJ whole genome shotgun (WGS) entry which is preliminary data.</text>
</comment>
<reference evidence="2 3" key="1">
    <citation type="journal article" date="2019" name="Indoor Air">
        <title>Impacts of indoor surface finishes on bacterial viability.</title>
        <authorList>
            <person name="Hu J."/>
            <person name="Maamar S.B."/>
            <person name="Glawe A.J."/>
            <person name="Gottel N."/>
            <person name="Gilbert J.A."/>
            <person name="Hartmann E.M."/>
        </authorList>
    </citation>
    <scope>NUCLEOTIDE SEQUENCE [LARGE SCALE GENOMIC DNA]</scope>
    <source>
        <strain evidence="2 3">AF060A6</strain>
    </source>
</reference>